<protein>
    <submittedName>
        <fullName evidence="1">Uncharacterized protein</fullName>
    </submittedName>
</protein>
<dbReference type="EMBL" id="CM042026">
    <property type="protein sequence ID" value="KAI3805066.1"/>
    <property type="molecule type" value="Genomic_DNA"/>
</dbReference>
<comment type="caution">
    <text evidence="1">The sequence shown here is derived from an EMBL/GenBank/DDBJ whole genome shotgun (WGS) entry which is preliminary data.</text>
</comment>
<evidence type="ECO:0000313" key="1">
    <source>
        <dbReference type="EMBL" id="KAI3805066.1"/>
    </source>
</evidence>
<accession>A0ACB9IC61</accession>
<dbReference type="Proteomes" id="UP001056120">
    <property type="component" value="Linkage Group LG09"/>
</dbReference>
<sequence>MGERHNLDITPSVLSLRELRIFCDKYNIALELNPILPTPDQTAIAPDGMMTLYTKSFEFANCLHPLTSFFDLSPDAVTYEEGLLTLLTSRPSLIIVYDEPTLVLAGVSQNWDTPLLRPVPVHDGVEVDLLDIVMGGDIGVTWKAVNVVPAQSASTAHGITISPIESENESDEVVLTRRGKRKAGESSSGSSPKRPNIRVIFNPPPSLSPSLVTPSDPSTVIPLRSIPMQTSPQVDSPPDMIVGIPSPRPHAPVSYAGDAPPSSPHILDGGVSGRAHLLSAHGAGPAYLLSAQGEVSAHLLSAQEEGPAHLLSAQEAGSAHLLSAQTSDWLSKSGNEIPSLVVDYGQRAIVATRTTWAMSMWHVNGFDVVQLVLRMDGDAWLEMKSYPTAFEDWHPVMFSYDNEMARRGNGRRGGRTGGRTGGRNGGRGRIPARQEYSEEGSVHTEPAVSVHEAEQTQVEEQPFTFEPEVRAAIAREFTELMKNSLPGLLAEALKKVSGEGGSSAAIGAQNNETDNTPPARGCDYKSFKACDPPILTGKKDAVATFDWVIRMEAAIRLSECRANQVVKFAANSLREEASHWWEGVRQAKGSEIVDAMMWADLKTLVIKNFCPRNEIEKVEREFLGLKAGNMTHRQYTTRFNELARLVPHLVTTEERKIACYIQGLPDQVRTYVKANAPTTYDSAVELSGVVFDDLALNVVAVEEQKKRPSFSNKRTGGKMFGSRDKRARVGEPTVCKKCGREHVGECRLGSSLCYKCGKTGHYSRECPQGYKCYNCGENGHMSRDCPKPRMGETGKGKGPEKKGEGSRAKTRAYALTQEQARADPDVASGTFILENTLVSVLFDSGASKSFISASFCKRVKYTVSKLERAFSIETAEGRTARVTDVVDNSTIKIEGHRFPVRLFVMVLGGFDVVLGMDWLTANEAQIICKRKIIQLKAPDGSKVEVFGDRDAPMPNVISMIKATNYLRRGCEAYLVYVIDKCKEVKELDDVPVVREYPEVFPEDLPGMPRDREIEFRIDLVPDAQPVAKAPYRLAPVEMKELMVQLDELLEKGFIQPSISPWGAPVLFVKKKDGSMRMCIDYRELNKRTVKNKYPLPRIDDLFDQLQGASWFSKIDLRSGYHQLKVREEDIPKTAFRTRYGHFEFRVMSFGLTNAPAAFMDLMNRVCRPMLDRSVIVFIDDILIYSKNEGDHACHLKEVLEALKKEKLYAKFSKCAFWLREVQFLGHVIGPNGIMVDPAKIVTVSEWDTPKMPTEIRSFLGLAGYYRRFIQDFSKIASPLTKLTRKEVKYDWGSTQDEAFKELKEKLTQAPVLALPEGSEDLVVYSDASGQGLGCVLMQRGRVIAYASRQLKVHEVNYPTHDLELAAVVFALKIWRHYLYGVKFTIYSDHKSLKYFFEQKELNMRQRRWLELLKDYDCEILYHPGKANVVADALSRKDVPTPIRVKACQLVVTSDVMREIEKAQDEALKEENIKKERMVGQQDKLEYNTLGVRTRYGRIWIPMGGELRSKILDEAHKSRYSIHPGYQ</sequence>
<proteinExistence type="predicted"/>
<evidence type="ECO:0000313" key="2">
    <source>
        <dbReference type="Proteomes" id="UP001056120"/>
    </source>
</evidence>
<keyword evidence="2" id="KW-1185">Reference proteome</keyword>
<organism evidence="1 2">
    <name type="scientific">Smallanthus sonchifolius</name>
    <dbReference type="NCBI Taxonomy" id="185202"/>
    <lineage>
        <taxon>Eukaryota</taxon>
        <taxon>Viridiplantae</taxon>
        <taxon>Streptophyta</taxon>
        <taxon>Embryophyta</taxon>
        <taxon>Tracheophyta</taxon>
        <taxon>Spermatophyta</taxon>
        <taxon>Magnoliopsida</taxon>
        <taxon>eudicotyledons</taxon>
        <taxon>Gunneridae</taxon>
        <taxon>Pentapetalae</taxon>
        <taxon>asterids</taxon>
        <taxon>campanulids</taxon>
        <taxon>Asterales</taxon>
        <taxon>Asteraceae</taxon>
        <taxon>Asteroideae</taxon>
        <taxon>Heliantheae alliance</taxon>
        <taxon>Millerieae</taxon>
        <taxon>Smallanthus</taxon>
    </lineage>
</organism>
<reference evidence="1 2" key="2">
    <citation type="journal article" date="2022" name="Mol. Ecol. Resour.">
        <title>The genomes of chicory, endive, great burdock and yacon provide insights into Asteraceae paleo-polyploidization history and plant inulin production.</title>
        <authorList>
            <person name="Fan W."/>
            <person name="Wang S."/>
            <person name="Wang H."/>
            <person name="Wang A."/>
            <person name="Jiang F."/>
            <person name="Liu H."/>
            <person name="Zhao H."/>
            <person name="Xu D."/>
            <person name="Zhang Y."/>
        </authorList>
    </citation>
    <scope>NUCLEOTIDE SEQUENCE [LARGE SCALE GENOMIC DNA]</scope>
    <source>
        <strain evidence="2">cv. Yunnan</strain>
        <tissue evidence="1">Leaves</tissue>
    </source>
</reference>
<gene>
    <name evidence="1" type="ORF">L1987_27096</name>
</gene>
<reference evidence="2" key="1">
    <citation type="journal article" date="2022" name="Mol. Ecol. Resour.">
        <title>The genomes of chicory, endive, great burdock and yacon provide insights into Asteraceae palaeo-polyploidization history and plant inulin production.</title>
        <authorList>
            <person name="Fan W."/>
            <person name="Wang S."/>
            <person name="Wang H."/>
            <person name="Wang A."/>
            <person name="Jiang F."/>
            <person name="Liu H."/>
            <person name="Zhao H."/>
            <person name="Xu D."/>
            <person name="Zhang Y."/>
        </authorList>
    </citation>
    <scope>NUCLEOTIDE SEQUENCE [LARGE SCALE GENOMIC DNA]</scope>
    <source>
        <strain evidence="2">cv. Yunnan</strain>
    </source>
</reference>
<name>A0ACB9IC61_9ASTR</name>